<evidence type="ECO:0000313" key="3">
    <source>
        <dbReference type="Proteomes" id="UP000377595"/>
    </source>
</evidence>
<dbReference type="AlphaFoldDB" id="A0A5M3Y057"/>
<feature type="region of interest" description="Disordered" evidence="1">
    <location>
        <begin position="1"/>
        <end position="24"/>
    </location>
</feature>
<proteinExistence type="predicted"/>
<gene>
    <name evidence="2" type="ORF">Aple_096260</name>
</gene>
<organism evidence="2 3">
    <name type="scientific">Acrocarpospora pleiomorpha</name>
    <dbReference type="NCBI Taxonomy" id="90975"/>
    <lineage>
        <taxon>Bacteria</taxon>
        <taxon>Bacillati</taxon>
        <taxon>Actinomycetota</taxon>
        <taxon>Actinomycetes</taxon>
        <taxon>Streptosporangiales</taxon>
        <taxon>Streptosporangiaceae</taxon>
        <taxon>Acrocarpospora</taxon>
    </lineage>
</organism>
<evidence type="ECO:0000313" key="2">
    <source>
        <dbReference type="EMBL" id="GES26727.1"/>
    </source>
</evidence>
<keyword evidence="3" id="KW-1185">Reference proteome</keyword>
<dbReference type="OrthoDB" id="3511788at2"/>
<dbReference type="SUPFAM" id="SSF82171">
    <property type="entry name" value="DPP6 N-terminal domain-like"/>
    <property type="match status" value="1"/>
</dbReference>
<protein>
    <submittedName>
        <fullName evidence="2">Uncharacterized protein</fullName>
    </submittedName>
</protein>
<accession>A0A5M3Y057</accession>
<dbReference type="EMBL" id="BLAF01000095">
    <property type="protein sequence ID" value="GES26727.1"/>
    <property type="molecule type" value="Genomic_DNA"/>
</dbReference>
<dbReference type="InterPro" id="IPR015943">
    <property type="entry name" value="WD40/YVTN_repeat-like_dom_sf"/>
</dbReference>
<dbReference type="Gene3D" id="2.130.10.10">
    <property type="entry name" value="YVTN repeat-like/Quinoprotein amine dehydrogenase"/>
    <property type="match status" value="1"/>
</dbReference>
<evidence type="ECO:0000256" key="1">
    <source>
        <dbReference type="SAM" id="MobiDB-lite"/>
    </source>
</evidence>
<sequence length="337" mass="36664">MQYAFIPEDSNCHSSPTTEEEDATPKVVTCSEWRLRVHYKTGEGKRDIGIAYGAGCSGDRTEASVEDDCTSDIPLFDAASQAKVDESFRQDVPLRVSPDGHHIAYFSKTRMQFVGWDLPAAQLRPISPRLDAKTLDGVRSLEISPDGRFFTVAFSGTQPQVLLTELATGQTSTFPGFCRVLGISQGATAIAVDRTCPGLGEDDSASNTVTMLNRQGMVTSEWVGGYSIGDLSLDGRLLVEVLADVGEDGKEYVVTYDTETGKISKKLELRLLSEPSDAIGYGWLNAHEYIVQADTPEGGESFGYYAVNMQTGKSQRIRDLGLDPGYPVSLGKVHIRN</sequence>
<reference evidence="2 3" key="1">
    <citation type="submission" date="2019-10" db="EMBL/GenBank/DDBJ databases">
        <title>Whole genome shotgun sequence of Acrocarpospora pleiomorpha NBRC 16267.</title>
        <authorList>
            <person name="Ichikawa N."/>
            <person name="Kimura A."/>
            <person name="Kitahashi Y."/>
            <person name="Komaki H."/>
            <person name="Oguchi A."/>
        </authorList>
    </citation>
    <scope>NUCLEOTIDE SEQUENCE [LARGE SCALE GENOMIC DNA]</scope>
    <source>
        <strain evidence="2 3">NBRC 16267</strain>
    </source>
</reference>
<dbReference type="Proteomes" id="UP000377595">
    <property type="component" value="Unassembled WGS sequence"/>
</dbReference>
<dbReference type="RefSeq" id="WP_155351413.1">
    <property type="nucleotide sequence ID" value="NZ_BLAF01000095.1"/>
</dbReference>
<name>A0A5M3Y057_9ACTN</name>
<comment type="caution">
    <text evidence="2">The sequence shown here is derived from an EMBL/GenBank/DDBJ whole genome shotgun (WGS) entry which is preliminary data.</text>
</comment>